<keyword evidence="2" id="KW-0378">Hydrolase</keyword>
<dbReference type="PANTHER" id="PTHR46825:SF9">
    <property type="entry name" value="BETA-LACTAMASE-RELATED DOMAIN-CONTAINING PROTEIN"/>
    <property type="match status" value="1"/>
</dbReference>
<gene>
    <name evidence="2" type="ORF">SAMN04324258_0806</name>
</gene>
<keyword evidence="2" id="KW-0121">Carboxypeptidase</keyword>
<evidence type="ECO:0000313" key="2">
    <source>
        <dbReference type="EMBL" id="SKC41376.1"/>
    </source>
</evidence>
<dbReference type="SUPFAM" id="SSF56601">
    <property type="entry name" value="beta-lactamase/transpeptidase-like"/>
    <property type="match status" value="1"/>
</dbReference>
<dbReference type="InterPro" id="IPR001466">
    <property type="entry name" value="Beta-lactam-related"/>
</dbReference>
<accession>A0A1T5IQE4</accession>
<dbReference type="Proteomes" id="UP000189777">
    <property type="component" value="Unassembled WGS sequence"/>
</dbReference>
<evidence type="ECO:0000313" key="3">
    <source>
        <dbReference type="Proteomes" id="UP000189777"/>
    </source>
</evidence>
<dbReference type="GO" id="GO:0004180">
    <property type="term" value="F:carboxypeptidase activity"/>
    <property type="evidence" value="ECO:0007669"/>
    <property type="project" value="UniProtKB-KW"/>
</dbReference>
<sequence length="354" mass="38878">MTRQDAVERLRASLERGARRRSSMPPPQVLVVSPRLELESGGAQPFHAASVGKVMTATLVATLVEQGRFRFGTPVGKLLPGADLDGLPVAPGVDVRTDVTLEHLLTHTSGLPDYFEPPRGTSTGVSVRTAAADPDRYWSPAALLDEARRLPAVGRPGERFRYGDTVYVLMGRIVEEATGEPFDAALRDRVLGPSGMERSSTPYGDARTPADLDGLDVAPFWLGRHELSHALSMSLDWAGGGIVAPPADLVRFQQALHGGRLISRDTLRWMTTPRRRRRRGIHYGAGIVTVRFGEFTPPFLRGLPEPVGGLGHFATHMFFYPRQDAHVVLNFHAYRRMNQSFALHARIARLLAES</sequence>
<name>A0A1T5IQE4_9MICO</name>
<dbReference type="STRING" id="526729.SAMN04324258_0806"/>
<dbReference type="RefSeq" id="WP_176168770.1">
    <property type="nucleotide sequence ID" value="NZ_FUZQ01000001.1"/>
</dbReference>
<organism evidence="2 3">
    <name type="scientific">Krasilnikoviella flava</name>
    <dbReference type="NCBI Taxonomy" id="526729"/>
    <lineage>
        <taxon>Bacteria</taxon>
        <taxon>Bacillati</taxon>
        <taxon>Actinomycetota</taxon>
        <taxon>Actinomycetes</taxon>
        <taxon>Micrococcales</taxon>
        <taxon>Promicromonosporaceae</taxon>
        <taxon>Krasilnikoviella</taxon>
    </lineage>
</organism>
<dbReference type="Pfam" id="PF00144">
    <property type="entry name" value="Beta-lactamase"/>
    <property type="match status" value="1"/>
</dbReference>
<dbReference type="EMBL" id="FUZQ01000001">
    <property type="protein sequence ID" value="SKC41376.1"/>
    <property type="molecule type" value="Genomic_DNA"/>
</dbReference>
<reference evidence="2 3" key="1">
    <citation type="submission" date="2017-02" db="EMBL/GenBank/DDBJ databases">
        <authorList>
            <person name="Peterson S.W."/>
        </authorList>
    </citation>
    <scope>NUCLEOTIDE SEQUENCE [LARGE SCALE GENOMIC DNA]</scope>
    <source>
        <strain evidence="2 3">DSM 21481</strain>
    </source>
</reference>
<protein>
    <submittedName>
        <fullName evidence="2">D-alanyl-D-alanine carboxypeptidase</fullName>
    </submittedName>
</protein>
<keyword evidence="3" id="KW-1185">Reference proteome</keyword>
<dbReference type="Gene3D" id="3.40.710.10">
    <property type="entry name" value="DD-peptidase/beta-lactamase superfamily"/>
    <property type="match status" value="1"/>
</dbReference>
<keyword evidence="2" id="KW-0645">Protease</keyword>
<dbReference type="AlphaFoldDB" id="A0A1T5IQE4"/>
<feature type="domain" description="Beta-lactamase-related" evidence="1">
    <location>
        <begin position="45"/>
        <end position="331"/>
    </location>
</feature>
<evidence type="ECO:0000259" key="1">
    <source>
        <dbReference type="Pfam" id="PF00144"/>
    </source>
</evidence>
<dbReference type="InterPro" id="IPR050491">
    <property type="entry name" value="AmpC-like"/>
</dbReference>
<proteinExistence type="predicted"/>
<dbReference type="InterPro" id="IPR012338">
    <property type="entry name" value="Beta-lactam/transpept-like"/>
</dbReference>
<dbReference type="PANTHER" id="PTHR46825">
    <property type="entry name" value="D-ALANYL-D-ALANINE-CARBOXYPEPTIDASE/ENDOPEPTIDASE AMPH"/>
    <property type="match status" value="1"/>
</dbReference>